<evidence type="ECO:0008006" key="3">
    <source>
        <dbReference type="Google" id="ProtNLM"/>
    </source>
</evidence>
<dbReference type="PANTHER" id="PTHR47331">
    <property type="entry name" value="PHD-TYPE DOMAIN-CONTAINING PROTEIN"/>
    <property type="match status" value="1"/>
</dbReference>
<dbReference type="InterPro" id="IPR012337">
    <property type="entry name" value="RNaseH-like_sf"/>
</dbReference>
<dbReference type="GO" id="GO:0003676">
    <property type="term" value="F:nucleic acid binding"/>
    <property type="evidence" value="ECO:0007669"/>
    <property type="project" value="InterPro"/>
</dbReference>
<comment type="caution">
    <text evidence="1">The sequence shown here is derived from an EMBL/GenBank/DDBJ whole genome shotgun (WGS) entry which is preliminary data.</text>
</comment>
<protein>
    <recommendedName>
        <fullName evidence="3">Integrase catalytic domain-containing protein</fullName>
    </recommendedName>
</protein>
<dbReference type="Gene3D" id="3.30.420.10">
    <property type="entry name" value="Ribonuclease H-like superfamily/Ribonuclease H"/>
    <property type="match status" value="1"/>
</dbReference>
<evidence type="ECO:0000313" key="2">
    <source>
        <dbReference type="Proteomes" id="UP001174136"/>
    </source>
</evidence>
<dbReference type="InterPro" id="IPR036397">
    <property type="entry name" value="RNaseH_sf"/>
</dbReference>
<dbReference type="EMBL" id="JAOPHQ010002880">
    <property type="protein sequence ID" value="KAK0145154.1"/>
    <property type="molecule type" value="Genomic_DNA"/>
</dbReference>
<dbReference type="Proteomes" id="UP001174136">
    <property type="component" value="Unassembled WGS sequence"/>
</dbReference>
<proteinExistence type="predicted"/>
<sequence>MGCDVSSRAMHIEVIEAMSANSFINALRRFFAVRGPAKQIRSDCGSNFVSASRELEMDNTSPSFNNVEKYPSTESCTWVFNPPHGSHMGGAWERMIGIACHILDCMLLEHKKSHLTHKVMITPMAEVAAVMNARPLILVSSDPELPLILTPAMLLTLKTGSTPPPPRPKL</sequence>
<name>A0AA47MRG7_MERPO</name>
<keyword evidence="2" id="KW-1185">Reference proteome</keyword>
<dbReference type="SUPFAM" id="SSF53098">
    <property type="entry name" value="Ribonuclease H-like"/>
    <property type="match status" value="1"/>
</dbReference>
<dbReference type="PANTHER" id="PTHR47331:SF6">
    <property type="entry name" value="DOUBLECORTIN DOMAIN-CONTAINING PROTEIN"/>
    <property type="match status" value="1"/>
</dbReference>
<gene>
    <name evidence="1" type="ORF">N1851_015945</name>
</gene>
<organism evidence="1 2">
    <name type="scientific">Merluccius polli</name>
    <name type="common">Benguela hake</name>
    <name type="synonym">Merluccius cadenati</name>
    <dbReference type="NCBI Taxonomy" id="89951"/>
    <lineage>
        <taxon>Eukaryota</taxon>
        <taxon>Metazoa</taxon>
        <taxon>Chordata</taxon>
        <taxon>Craniata</taxon>
        <taxon>Vertebrata</taxon>
        <taxon>Euteleostomi</taxon>
        <taxon>Actinopterygii</taxon>
        <taxon>Neopterygii</taxon>
        <taxon>Teleostei</taxon>
        <taxon>Neoteleostei</taxon>
        <taxon>Acanthomorphata</taxon>
        <taxon>Zeiogadaria</taxon>
        <taxon>Gadariae</taxon>
        <taxon>Gadiformes</taxon>
        <taxon>Gadoidei</taxon>
        <taxon>Merlucciidae</taxon>
        <taxon>Merluccius</taxon>
    </lineage>
</organism>
<evidence type="ECO:0000313" key="1">
    <source>
        <dbReference type="EMBL" id="KAK0145154.1"/>
    </source>
</evidence>
<reference evidence="1" key="1">
    <citation type="journal article" date="2023" name="Front. Mar. Sci.">
        <title>A new Merluccius polli reference genome to investigate the effects of global change in West African waters.</title>
        <authorList>
            <person name="Mateo J.L."/>
            <person name="Blanco-Fernandez C."/>
            <person name="Garcia-Vazquez E."/>
            <person name="Machado-Schiaffino G."/>
        </authorList>
    </citation>
    <scope>NUCLEOTIDE SEQUENCE</scope>
    <source>
        <strain evidence="1">C29</strain>
        <tissue evidence="1">Fin</tissue>
    </source>
</reference>
<accession>A0AA47MRG7</accession>
<dbReference type="AlphaFoldDB" id="A0AA47MRG7"/>